<accession>A0A9Q6ZAJ3</accession>
<dbReference type="EMBL" id="CP068108">
    <property type="protein sequence ID" value="QQT99969.1"/>
    <property type="molecule type" value="Genomic_DNA"/>
</dbReference>
<gene>
    <name evidence="1" type="ORF">I6I88_17685</name>
</gene>
<name>A0A9Q6ZAJ3_MYROD</name>
<dbReference type="RefSeq" id="WP_002988748.1">
    <property type="nucleotide sequence ID" value="NZ_CP068108.1"/>
</dbReference>
<proteinExistence type="predicted"/>
<dbReference type="GeneID" id="93529519"/>
<reference evidence="1 2" key="1">
    <citation type="submission" date="2021-01" db="EMBL/GenBank/DDBJ databases">
        <title>FDA dAtabase for Regulatory Grade micrObial Sequences (FDA-ARGOS): Supporting development and validation of Infectious Disease Dx tests.</title>
        <authorList>
            <person name="Sproer C."/>
            <person name="Gronow S."/>
            <person name="Severitt S."/>
            <person name="Schroder I."/>
            <person name="Tallon L."/>
            <person name="Sadzewicz L."/>
            <person name="Zhao X."/>
            <person name="Boylan J."/>
            <person name="Ott S."/>
            <person name="Bowen H."/>
            <person name="Vavikolanu K."/>
            <person name="Mehta A."/>
            <person name="Aluvathingal J."/>
            <person name="Nadendla S."/>
            <person name="Lowell S."/>
            <person name="Myers T."/>
            <person name="Yan Y."/>
            <person name="Sichtig H."/>
        </authorList>
    </citation>
    <scope>NUCLEOTIDE SEQUENCE [LARGE SCALE GENOMIC DNA]</scope>
    <source>
        <strain evidence="1 2">FDAARGOS_1131</strain>
    </source>
</reference>
<evidence type="ECO:0000313" key="1">
    <source>
        <dbReference type="EMBL" id="QQT99969.1"/>
    </source>
</evidence>
<dbReference type="Proteomes" id="UP000596202">
    <property type="component" value="Chromosome"/>
</dbReference>
<protein>
    <submittedName>
        <fullName evidence="1">Uncharacterized protein</fullName>
    </submittedName>
</protein>
<evidence type="ECO:0000313" key="2">
    <source>
        <dbReference type="Proteomes" id="UP000596202"/>
    </source>
</evidence>
<dbReference type="OrthoDB" id="2157291at2"/>
<dbReference type="AlphaFoldDB" id="A0A9Q6ZAJ3"/>
<organism evidence="1 2">
    <name type="scientific">Myroides odoratus</name>
    <name type="common">Flavobacterium odoratum</name>
    <dbReference type="NCBI Taxonomy" id="256"/>
    <lineage>
        <taxon>Bacteria</taxon>
        <taxon>Pseudomonadati</taxon>
        <taxon>Bacteroidota</taxon>
        <taxon>Flavobacteriia</taxon>
        <taxon>Flavobacteriales</taxon>
        <taxon>Flavobacteriaceae</taxon>
        <taxon>Myroides</taxon>
    </lineage>
</organism>
<sequence length="114" mass="13324">MEKSYYLTFGYPKEDKAELGKIISDKLGIHLKIMSRGTLGYRFGTIAETLSIIENYSEEDDWWHEETFQNYPVLVRVSFTQGKNVDRKQRAGKVREILKSVDDLVEIRFEVVES</sequence>